<dbReference type="InterPro" id="IPR028144">
    <property type="entry name" value="CYSTM_dom"/>
</dbReference>
<organism evidence="9 10">
    <name type="scientific">Dendrobium chrysotoxum</name>
    <name type="common">Orchid</name>
    <dbReference type="NCBI Taxonomy" id="161865"/>
    <lineage>
        <taxon>Eukaryota</taxon>
        <taxon>Viridiplantae</taxon>
        <taxon>Streptophyta</taxon>
        <taxon>Embryophyta</taxon>
        <taxon>Tracheophyta</taxon>
        <taxon>Spermatophyta</taxon>
        <taxon>Magnoliopsida</taxon>
        <taxon>Liliopsida</taxon>
        <taxon>Asparagales</taxon>
        <taxon>Orchidaceae</taxon>
        <taxon>Epidendroideae</taxon>
        <taxon>Malaxideae</taxon>
        <taxon>Dendrobiinae</taxon>
        <taxon>Dendrobium</taxon>
    </lineage>
</organism>
<proteinExistence type="inferred from homology"/>
<evidence type="ECO:0000256" key="1">
    <source>
        <dbReference type="ARBA" id="ARBA00004167"/>
    </source>
</evidence>
<reference evidence="9 10" key="1">
    <citation type="journal article" date="2021" name="Hortic Res">
        <title>Chromosome-scale assembly of the Dendrobium chrysotoxum genome enhances the understanding of orchid evolution.</title>
        <authorList>
            <person name="Zhang Y."/>
            <person name="Zhang G.Q."/>
            <person name="Zhang D."/>
            <person name="Liu X.D."/>
            <person name="Xu X.Y."/>
            <person name="Sun W.H."/>
            <person name="Yu X."/>
            <person name="Zhu X."/>
            <person name="Wang Z.W."/>
            <person name="Zhao X."/>
            <person name="Zhong W.Y."/>
            <person name="Chen H."/>
            <person name="Yin W.L."/>
            <person name="Huang T."/>
            <person name="Niu S.C."/>
            <person name="Liu Z.J."/>
        </authorList>
    </citation>
    <scope>NUCLEOTIDE SEQUENCE [LARGE SCALE GENOMIC DNA]</scope>
    <source>
        <strain evidence="9">Lindl</strain>
    </source>
</reference>
<evidence type="ECO:0000256" key="4">
    <source>
        <dbReference type="ARBA" id="ARBA00022989"/>
    </source>
</evidence>
<dbReference type="GO" id="GO:0005886">
    <property type="term" value="C:plasma membrane"/>
    <property type="evidence" value="ECO:0007669"/>
    <property type="project" value="InterPro"/>
</dbReference>
<evidence type="ECO:0000313" key="10">
    <source>
        <dbReference type="Proteomes" id="UP000775213"/>
    </source>
</evidence>
<feature type="domain" description="Cysteine-rich transmembrane" evidence="7">
    <location>
        <begin position="41"/>
        <end position="73"/>
    </location>
</feature>
<name>A0AAV7FVV2_DENCH</name>
<keyword evidence="3" id="KW-0812">Transmembrane</keyword>
<comment type="subcellular location">
    <subcellularLocation>
        <location evidence="1">Membrane</location>
        <topology evidence="1">Single-pass membrane protein</topology>
    </subcellularLocation>
</comment>
<keyword evidence="10" id="KW-1185">Reference proteome</keyword>
<evidence type="ECO:0000259" key="7">
    <source>
        <dbReference type="Pfam" id="PF12734"/>
    </source>
</evidence>
<keyword evidence="5" id="KW-0472">Membrane</keyword>
<evidence type="ECO:0000313" key="9">
    <source>
        <dbReference type="EMBL" id="KAH0453870.1"/>
    </source>
</evidence>
<reference evidence="9" key="2">
    <citation type="submission" date="2021-03" db="EMBL/GenBank/DDBJ databases">
        <authorList>
            <person name="Zhang Y."/>
            <person name="Zhang G.-Q."/>
            <person name="Huang T."/>
            <person name="Niu S.-C."/>
            <person name="Liu Z.-J."/>
        </authorList>
    </citation>
    <scope>NUCLEOTIDE SEQUENCE</scope>
    <source>
        <strain evidence="9">Lindl</strain>
        <tissue evidence="9">Fresh leaves</tissue>
    </source>
</reference>
<dbReference type="InterPro" id="IPR044850">
    <property type="entry name" value="WIH1-like"/>
</dbReference>
<evidence type="ECO:0000256" key="5">
    <source>
        <dbReference type="ARBA" id="ARBA00023136"/>
    </source>
</evidence>
<gene>
    <name evidence="8" type="ORF">IEQ34_017944</name>
    <name evidence="9" type="ORF">IEQ34_018194</name>
</gene>
<feature type="region of interest" description="Disordered" evidence="6">
    <location>
        <begin position="1"/>
        <end position="31"/>
    </location>
</feature>
<dbReference type="PANTHER" id="PTHR31568">
    <property type="entry name" value="RCG49325, ISOFORM CRA_A"/>
    <property type="match status" value="1"/>
</dbReference>
<protein>
    <recommendedName>
        <fullName evidence="7">Cysteine-rich transmembrane domain-containing protein</fullName>
    </recommendedName>
</protein>
<dbReference type="EMBL" id="JAGFBR010000016">
    <property type="protein sequence ID" value="KAH0453870.1"/>
    <property type="molecule type" value="Genomic_DNA"/>
</dbReference>
<keyword evidence="4" id="KW-1133">Transmembrane helix</keyword>
<comment type="similarity">
    <text evidence="2">Belongs to the CYSTM1 family.</text>
</comment>
<dbReference type="EMBL" id="JAGFBR010000016">
    <property type="protein sequence ID" value="KAH0453620.1"/>
    <property type="molecule type" value="Genomic_DNA"/>
</dbReference>
<evidence type="ECO:0000256" key="6">
    <source>
        <dbReference type="SAM" id="MobiDB-lite"/>
    </source>
</evidence>
<dbReference type="AlphaFoldDB" id="A0AAV7FVV2"/>
<evidence type="ECO:0000256" key="2">
    <source>
        <dbReference type="ARBA" id="ARBA00009444"/>
    </source>
</evidence>
<comment type="caution">
    <text evidence="9">The sequence shown here is derived from an EMBL/GenBank/DDBJ whole genome shotgun (WGS) entry which is preliminary data.</text>
</comment>
<dbReference type="Proteomes" id="UP000775213">
    <property type="component" value="Unassembled WGS sequence"/>
</dbReference>
<accession>A0AAV7FVV2</accession>
<evidence type="ECO:0000313" key="8">
    <source>
        <dbReference type="EMBL" id="KAH0453620.1"/>
    </source>
</evidence>
<dbReference type="Pfam" id="PF12734">
    <property type="entry name" value="CYSTM"/>
    <property type="match status" value="1"/>
</dbReference>
<dbReference type="PANTHER" id="PTHR31568:SF122">
    <property type="entry name" value="PROTEIN CYSTEINE-RICH TRANSMEMBRANE MODULE 9"/>
    <property type="match status" value="1"/>
</dbReference>
<evidence type="ECO:0000256" key="3">
    <source>
        <dbReference type="ARBA" id="ARBA00022692"/>
    </source>
</evidence>
<sequence length="74" mass="7935">MSSYVDQANVRGQAYPPAEGKPPVHAAPPPMGYPVNNSVNYSQQVPVKTKKRGDGFWKGCCAALCCCCLVDMCV</sequence>